<dbReference type="InterPro" id="IPR010653">
    <property type="entry name" value="NlpB/DapX"/>
</dbReference>
<dbReference type="Gene3D" id="3.30.310.170">
    <property type="entry name" value="Outer membrane protein assembly factor BamC"/>
    <property type="match status" value="1"/>
</dbReference>
<dbReference type="InterPro" id="IPR042268">
    <property type="entry name" value="BamC_C"/>
</dbReference>
<dbReference type="EMBL" id="VOLQ01000011">
    <property type="protein sequence ID" value="TWX68183.1"/>
    <property type="molecule type" value="Genomic_DNA"/>
</dbReference>
<sequence length="361" mass="40988">MNRRIFYFSLLSLAVTGCSSVSNKSAMGNFEYAKVKEAKTLGIPAGLNKPEVNTKFFVSDAINHKGPVGQDVDVRAPSLVLPVASSSRVVPGTMNSKIWFDQILEDSDLKEFLLAALREQLTNDGVELTAIDADEKVFESAWYHEEEVSGYWLFKTVDSSESMRFSYEFESKPHGRSVALSVKLIDYMRTDKKGASKTMDIIDKQRAEMAMLNEVVAQVDFKYRLQQRENRLMRANQKFVTIGENAQAEPAYIAEIDIEMLWSNMPLFFVDYGFEITDLNESKKIYFVDFVKPENSLWSVIWGDDVPVIELDQAKYQFVLSDEKGKTSVTIYDVDGNALPSEVLERIFPVMERGLSFRDAL</sequence>
<accession>A0A5C6QHF6</accession>
<proteinExistence type="predicted"/>
<evidence type="ECO:0000313" key="2">
    <source>
        <dbReference type="EMBL" id="TWX68183.1"/>
    </source>
</evidence>
<dbReference type="OrthoDB" id="5598420at2"/>
<reference evidence="2 4" key="1">
    <citation type="submission" date="2019-07" db="EMBL/GenBank/DDBJ databases">
        <title>Genomes of sea-ice associated Colwellia species.</title>
        <authorList>
            <person name="Bowman J.P."/>
        </authorList>
    </citation>
    <scope>NUCLEOTIDE SEQUENCE [LARGE SCALE GENOMIC DNA]</scope>
    <source>
        <strain evidence="1 3">ACAM 607</strain>
        <strain evidence="2 4">IC036</strain>
    </source>
</reference>
<evidence type="ECO:0000313" key="1">
    <source>
        <dbReference type="EMBL" id="TWX59156.1"/>
    </source>
</evidence>
<comment type="caution">
    <text evidence="2">The sequence shown here is derived from an EMBL/GenBank/DDBJ whole genome shotgun (WGS) entry which is preliminary data.</text>
</comment>
<dbReference type="EMBL" id="VOLR01000013">
    <property type="protein sequence ID" value="TWX59156.1"/>
    <property type="molecule type" value="Genomic_DNA"/>
</dbReference>
<evidence type="ECO:0000313" key="4">
    <source>
        <dbReference type="Proteomes" id="UP000321917"/>
    </source>
</evidence>
<dbReference type="PROSITE" id="PS51257">
    <property type="entry name" value="PROKAR_LIPOPROTEIN"/>
    <property type="match status" value="1"/>
</dbReference>
<organism evidence="2 4">
    <name type="scientific">Colwellia hornerae</name>
    <dbReference type="NCBI Taxonomy" id="89402"/>
    <lineage>
        <taxon>Bacteria</taxon>
        <taxon>Pseudomonadati</taxon>
        <taxon>Pseudomonadota</taxon>
        <taxon>Gammaproteobacteria</taxon>
        <taxon>Alteromonadales</taxon>
        <taxon>Colwelliaceae</taxon>
        <taxon>Colwellia</taxon>
    </lineage>
</organism>
<evidence type="ECO:0000313" key="3">
    <source>
        <dbReference type="Proteomes" id="UP000321525"/>
    </source>
</evidence>
<keyword evidence="3" id="KW-1185">Reference proteome</keyword>
<dbReference type="RefSeq" id="WP_146799599.1">
    <property type="nucleotide sequence ID" value="NZ_VOLP01000013.1"/>
</dbReference>
<dbReference type="Proteomes" id="UP000321917">
    <property type="component" value="Unassembled WGS sequence"/>
</dbReference>
<dbReference type="Pfam" id="PF06804">
    <property type="entry name" value="Lipoprotein_18"/>
    <property type="match status" value="1"/>
</dbReference>
<dbReference type="Gene3D" id="3.30.530.50">
    <property type="match status" value="1"/>
</dbReference>
<gene>
    <name evidence="2" type="primary">bamC</name>
    <name evidence="1" type="ORF">ESZ26_10595</name>
    <name evidence="2" type="ORF">ESZ27_07530</name>
</gene>
<name>A0A5C6QHF6_9GAMM</name>
<dbReference type="Proteomes" id="UP000321525">
    <property type="component" value="Unassembled WGS sequence"/>
</dbReference>
<protein>
    <submittedName>
        <fullName evidence="2">Outer membrane protein assembly factor BamC</fullName>
    </submittedName>
</protein>
<dbReference type="AlphaFoldDB" id="A0A5C6QHF6"/>